<keyword evidence="7" id="KW-1185">Reference proteome</keyword>
<dbReference type="Pfam" id="PF00027">
    <property type="entry name" value="cNMP_binding"/>
    <property type="match status" value="1"/>
</dbReference>
<evidence type="ECO:0000256" key="3">
    <source>
        <dbReference type="ARBA" id="ARBA00048132"/>
    </source>
</evidence>
<dbReference type="Pfam" id="PF07992">
    <property type="entry name" value="Pyr_redox_2"/>
    <property type="match status" value="1"/>
</dbReference>
<dbReference type="InterPro" id="IPR000595">
    <property type="entry name" value="cNMP-bd_dom"/>
</dbReference>
<keyword evidence="2" id="KW-0560">Oxidoreductase</keyword>
<dbReference type="SUPFAM" id="SSF51206">
    <property type="entry name" value="cAMP-binding domain-like"/>
    <property type="match status" value="1"/>
</dbReference>
<keyword evidence="1" id="KW-0285">Flavoprotein</keyword>
<dbReference type="InterPro" id="IPR014710">
    <property type="entry name" value="RmlC-like_jellyroll"/>
</dbReference>
<evidence type="ECO:0000259" key="5">
    <source>
        <dbReference type="PROSITE" id="PS50042"/>
    </source>
</evidence>
<evidence type="ECO:0000256" key="2">
    <source>
        <dbReference type="ARBA" id="ARBA00023002"/>
    </source>
</evidence>
<dbReference type="Proteomes" id="UP000619260">
    <property type="component" value="Unassembled WGS sequence"/>
</dbReference>
<dbReference type="PANTHER" id="PTHR48105">
    <property type="entry name" value="THIOREDOXIN REDUCTASE 1-RELATED-RELATED"/>
    <property type="match status" value="1"/>
</dbReference>
<protein>
    <submittedName>
        <fullName evidence="6">Thioredoxin reductase</fullName>
    </submittedName>
</protein>
<gene>
    <name evidence="6" type="primary">trxB_4</name>
    <name evidence="6" type="ORF">Val02_64670</name>
</gene>
<dbReference type="SMART" id="SM00100">
    <property type="entry name" value="cNMP"/>
    <property type="match status" value="1"/>
</dbReference>
<dbReference type="Gene3D" id="2.60.120.10">
    <property type="entry name" value="Jelly Rolls"/>
    <property type="match status" value="1"/>
</dbReference>
<feature type="domain" description="Cyclic nucleotide-binding" evidence="5">
    <location>
        <begin position="20"/>
        <end position="140"/>
    </location>
</feature>
<evidence type="ECO:0000256" key="4">
    <source>
        <dbReference type="SAM" id="MobiDB-lite"/>
    </source>
</evidence>
<comment type="caution">
    <text evidence="6">The sequence shown here is derived from an EMBL/GenBank/DDBJ whole genome shotgun (WGS) entry which is preliminary data.</text>
</comment>
<dbReference type="RefSeq" id="WP_203903054.1">
    <property type="nucleotide sequence ID" value="NZ_BOPF01000029.1"/>
</dbReference>
<dbReference type="InterPro" id="IPR023753">
    <property type="entry name" value="FAD/NAD-binding_dom"/>
</dbReference>
<dbReference type="CDD" id="cd00038">
    <property type="entry name" value="CAP_ED"/>
    <property type="match status" value="1"/>
</dbReference>
<dbReference type="InterPro" id="IPR018490">
    <property type="entry name" value="cNMP-bd_dom_sf"/>
</dbReference>
<feature type="region of interest" description="Disordered" evidence="4">
    <location>
        <begin position="1"/>
        <end position="25"/>
    </location>
</feature>
<name>A0A8J3YTL0_9ACTN</name>
<evidence type="ECO:0000256" key="1">
    <source>
        <dbReference type="ARBA" id="ARBA00022630"/>
    </source>
</evidence>
<dbReference type="PRINTS" id="PR00368">
    <property type="entry name" value="FADPNR"/>
</dbReference>
<dbReference type="Gene3D" id="3.40.30.10">
    <property type="entry name" value="Glutaredoxin"/>
    <property type="match status" value="1"/>
</dbReference>
<dbReference type="AlphaFoldDB" id="A0A8J3YTL0"/>
<dbReference type="PRINTS" id="PR00469">
    <property type="entry name" value="PNDRDTASEII"/>
</dbReference>
<dbReference type="SUPFAM" id="SSF51905">
    <property type="entry name" value="FAD/NAD(P)-binding domain"/>
    <property type="match status" value="1"/>
</dbReference>
<evidence type="ECO:0000313" key="7">
    <source>
        <dbReference type="Proteomes" id="UP000619260"/>
    </source>
</evidence>
<dbReference type="GO" id="GO:0004791">
    <property type="term" value="F:thioredoxin-disulfide reductase (NADPH) activity"/>
    <property type="evidence" value="ECO:0007669"/>
    <property type="project" value="UniProtKB-EC"/>
</dbReference>
<reference evidence="6" key="1">
    <citation type="submission" date="2021-01" db="EMBL/GenBank/DDBJ databases">
        <title>Whole genome shotgun sequence of Virgisporangium aliadipatigenens NBRC 105644.</title>
        <authorList>
            <person name="Komaki H."/>
            <person name="Tamura T."/>
        </authorList>
    </citation>
    <scope>NUCLEOTIDE SEQUENCE</scope>
    <source>
        <strain evidence="6">NBRC 105644</strain>
    </source>
</reference>
<dbReference type="InterPro" id="IPR050097">
    <property type="entry name" value="Ferredoxin-NADP_redctase_2"/>
</dbReference>
<comment type="catalytic activity">
    <reaction evidence="3">
        <text>[thioredoxin]-dithiol + NADP(+) = [thioredoxin]-disulfide + NADPH + H(+)</text>
        <dbReference type="Rhea" id="RHEA:20345"/>
        <dbReference type="Rhea" id="RHEA-COMP:10698"/>
        <dbReference type="Rhea" id="RHEA-COMP:10700"/>
        <dbReference type="ChEBI" id="CHEBI:15378"/>
        <dbReference type="ChEBI" id="CHEBI:29950"/>
        <dbReference type="ChEBI" id="CHEBI:50058"/>
        <dbReference type="ChEBI" id="CHEBI:57783"/>
        <dbReference type="ChEBI" id="CHEBI:58349"/>
        <dbReference type="EC" id="1.8.1.9"/>
    </reaction>
</comment>
<accession>A0A8J3YTL0</accession>
<dbReference type="Gene3D" id="3.50.50.60">
    <property type="entry name" value="FAD/NAD(P)-binding domain"/>
    <property type="match status" value="2"/>
</dbReference>
<dbReference type="InterPro" id="IPR036188">
    <property type="entry name" value="FAD/NAD-bd_sf"/>
</dbReference>
<dbReference type="PROSITE" id="PS50042">
    <property type="entry name" value="CNMP_BINDING_3"/>
    <property type="match status" value="1"/>
</dbReference>
<proteinExistence type="predicted"/>
<sequence>MSTPGRTDGDLSETPDTDGAAPRLDADQIRALSDEGRRQTVQAGDVLIAEGQRERDFLVILSGKVGVYDGYGTPAQRLIRVHGPGRFLDEIGLLTGQPAFVSSIALEAGEVLAVPWQALRDTVHRRPELGDLILRAFLCRREFLIDAVAGMRIVGSRYSPDVRRLREFAARNRIPHTWIDLEEDPHAAQLLERLGVAPSDTPVVIWRGNQVLRKPDNAELARVVGLRRLSAGGQFADVVVVGAGPAGLAAAVYAASEGLSTVVVDAVATGGQAGTSSRIENYLGFPAGISGAELADRAVIQAEKFGATITVPAEAIGLEARDSFQTVRFDDGTEITTHALVIATGARYRRLAVPRLDEFEGSSVYYAATMMEARFCERLPVVVVGGGNSAGQAAVFLARHATRVDLLIRHDDLARDMSRYLVERVERSPAVTVRRHTEVRELVGDGGQLRAIVVEDNRTGAHEQLEAALLFVFIGAEPCTGWLRGRLALDPRGYICTGPDAADDTASGRPPTNLETSRPGVLAVGDVRSGSIKRVASAVGEGAMAVRLVHEYLARP</sequence>
<organism evidence="6 7">
    <name type="scientific">Virgisporangium aliadipatigenens</name>
    <dbReference type="NCBI Taxonomy" id="741659"/>
    <lineage>
        <taxon>Bacteria</taxon>
        <taxon>Bacillati</taxon>
        <taxon>Actinomycetota</taxon>
        <taxon>Actinomycetes</taxon>
        <taxon>Micromonosporales</taxon>
        <taxon>Micromonosporaceae</taxon>
        <taxon>Virgisporangium</taxon>
    </lineage>
</organism>
<evidence type="ECO:0000313" key="6">
    <source>
        <dbReference type="EMBL" id="GIJ49581.1"/>
    </source>
</evidence>
<dbReference type="EMBL" id="BOPF01000029">
    <property type="protein sequence ID" value="GIJ49581.1"/>
    <property type="molecule type" value="Genomic_DNA"/>
</dbReference>